<accession>A0A8S2E013</accession>
<dbReference type="InterPro" id="IPR021109">
    <property type="entry name" value="Peptidase_aspartic_dom_sf"/>
</dbReference>
<keyword evidence="2" id="KW-0645">Protease</keyword>
<feature type="region of interest" description="Disordered" evidence="9">
    <location>
        <begin position="727"/>
        <end position="753"/>
    </location>
</feature>
<dbReference type="InterPro" id="IPR043128">
    <property type="entry name" value="Rev_trsase/Diguanyl_cyclase"/>
</dbReference>
<dbReference type="EC" id="2.7.7.49" evidence="1"/>
<dbReference type="InterPro" id="IPR050951">
    <property type="entry name" value="Retrovirus_Pol_polyprotein"/>
</dbReference>
<dbReference type="Gene3D" id="3.10.10.10">
    <property type="entry name" value="HIV Type 1 Reverse Transcriptase, subunit A, domain 1"/>
    <property type="match status" value="1"/>
</dbReference>
<keyword evidence="3" id="KW-0808">Transferase</keyword>
<dbReference type="Proteomes" id="UP000677228">
    <property type="component" value="Unassembled WGS sequence"/>
</dbReference>
<dbReference type="InterPro" id="IPR041373">
    <property type="entry name" value="RT_RNaseH"/>
</dbReference>
<dbReference type="Gene3D" id="3.30.70.270">
    <property type="match status" value="2"/>
</dbReference>
<evidence type="ECO:0000256" key="1">
    <source>
        <dbReference type="ARBA" id="ARBA00012493"/>
    </source>
</evidence>
<dbReference type="Gene3D" id="2.40.70.10">
    <property type="entry name" value="Acid Proteases"/>
    <property type="match status" value="1"/>
</dbReference>
<dbReference type="GO" id="GO:0006508">
    <property type="term" value="P:proteolysis"/>
    <property type="evidence" value="ECO:0007669"/>
    <property type="project" value="UniProtKB-KW"/>
</dbReference>
<evidence type="ECO:0000256" key="9">
    <source>
        <dbReference type="SAM" id="MobiDB-lite"/>
    </source>
</evidence>
<dbReference type="EMBL" id="CAJOBA010006773">
    <property type="protein sequence ID" value="CAF3782662.1"/>
    <property type="molecule type" value="Genomic_DNA"/>
</dbReference>
<protein>
    <recommendedName>
        <fullName evidence="1">RNA-directed DNA polymerase</fullName>
        <ecNumber evidence="1">2.7.7.49</ecNumber>
    </recommendedName>
</protein>
<dbReference type="Pfam" id="PF13975">
    <property type="entry name" value="gag-asp_proteas"/>
    <property type="match status" value="1"/>
</dbReference>
<dbReference type="Pfam" id="PF00078">
    <property type="entry name" value="RVT_1"/>
    <property type="match status" value="1"/>
</dbReference>
<evidence type="ECO:0000256" key="5">
    <source>
        <dbReference type="ARBA" id="ARBA00022722"/>
    </source>
</evidence>
<dbReference type="SUPFAM" id="SSF50630">
    <property type="entry name" value="Acid proteases"/>
    <property type="match status" value="1"/>
</dbReference>
<keyword evidence="8" id="KW-0695">RNA-directed DNA polymerase</keyword>
<reference evidence="12" key="1">
    <citation type="submission" date="2021-02" db="EMBL/GenBank/DDBJ databases">
        <authorList>
            <person name="Nowell W R."/>
        </authorList>
    </citation>
    <scope>NUCLEOTIDE SEQUENCE</scope>
</reference>
<name>A0A8S2E013_9BILA</name>
<feature type="domain" description="Peptidase A2" evidence="10">
    <location>
        <begin position="1"/>
        <end position="78"/>
    </location>
</feature>
<dbReference type="InterPro" id="IPR000477">
    <property type="entry name" value="RT_dom"/>
</dbReference>
<feature type="compositionally biased region" description="Polar residues" evidence="9">
    <location>
        <begin position="737"/>
        <end position="753"/>
    </location>
</feature>
<comment type="caution">
    <text evidence="12">The sequence shown here is derived from an EMBL/GenBank/DDBJ whole genome shotgun (WGS) entry which is preliminary data.</text>
</comment>
<keyword evidence="7" id="KW-0378">Hydrolase</keyword>
<dbReference type="CDD" id="cd01647">
    <property type="entry name" value="RT_LTR"/>
    <property type="match status" value="1"/>
</dbReference>
<evidence type="ECO:0000313" key="13">
    <source>
        <dbReference type="EMBL" id="CAF3782662.1"/>
    </source>
</evidence>
<keyword evidence="6" id="KW-0255">Endonuclease</keyword>
<evidence type="ECO:0000256" key="2">
    <source>
        <dbReference type="ARBA" id="ARBA00022670"/>
    </source>
</evidence>
<evidence type="ECO:0000313" key="12">
    <source>
        <dbReference type="EMBL" id="CAF1013824.1"/>
    </source>
</evidence>
<organism evidence="12 14">
    <name type="scientific">Didymodactylos carnosus</name>
    <dbReference type="NCBI Taxonomy" id="1234261"/>
    <lineage>
        <taxon>Eukaryota</taxon>
        <taxon>Metazoa</taxon>
        <taxon>Spiralia</taxon>
        <taxon>Gnathifera</taxon>
        <taxon>Rotifera</taxon>
        <taxon>Eurotatoria</taxon>
        <taxon>Bdelloidea</taxon>
        <taxon>Philodinida</taxon>
        <taxon>Philodinidae</taxon>
        <taxon>Didymodactylos</taxon>
    </lineage>
</organism>
<dbReference type="GO" id="GO:0004519">
    <property type="term" value="F:endonuclease activity"/>
    <property type="evidence" value="ECO:0007669"/>
    <property type="project" value="UniProtKB-KW"/>
</dbReference>
<sequence>MIDTGATNTIITEEALRKTKHQKFTTSSHHTLQMADGIAHLKMMGTVDLEIKIKQMVTTITAIVVKTLFTDCIIGTDYIKKYAVQVHGGKETGTIQKGNQFVTVPMEKQVDPLKMPLRLTESVRIPPQDELIVKLSACVSAARVLFRPSYNLREQIPVFMSNSLLEIQQHEALLSVRNPTNFPCILKKGVIIGVSILPTKQQAEVVNEPKQKLSPEEHIENLAKTIATVDNRAKFKHILLQFKHLFDTSTPTVAKTDVVHAINTKPHSPPSSKFYPITHQREDAMYEILNELLVAGLISKAKSEYAAPALLTPKSDGSWRFVVDYKKLNNITIKDQFPLPNMEQTIQRLGEGYCFFTKLDLKSGFWQIPIRTEDRAKTAFITPFGLYQFNVLPQGLKNSPPTFQRVMTTVLQSCRQFCQVYLDDIVIFSKTADEHLQHLQQVLQCLNQSNLKLNPPKCTIAQSTINYLGHTVTSTTITPLNDKINAILNLKEPRTLKEANRFIGGMAWYRKFIPKFAEVAAPIHAITNLTKTNRYKFKWKEPQSKAFHELKKMLTTAPLLLQFPVDSHPVILSTDASDLGIGGVLHQEINGQRHNLYYHSQLITKAEKNYDTIEKEALAIWKCFDRMRTYILGRSIILYTDHCPICNMMQKTVKNKRVDRIALLLQEYNIEQIIHIKGRYNCLPDYMSRNPTFEKDELMDTEYGIETDSTSCHTLSVMVGVTTRSKAKQQVERTNDLPPSTQLSSSGRIHNYT</sequence>
<proteinExistence type="predicted"/>
<dbReference type="PANTHER" id="PTHR37984">
    <property type="entry name" value="PROTEIN CBG26694"/>
    <property type="match status" value="1"/>
</dbReference>
<keyword evidence="4" id="KW-0548">Nucleotidyltransferase</keyword>
<gene>
    <name evidence="12" type="ORF">OVA965_LOCUS15177</name>
    <name evidence="13" type="ORF">TMI583_LOCUS15178</name>
</gene>
<dbReference type="AlphaFoldDB" id="A0A8S2E013"/>
<dbReference type="GO" id="GO:0003964">
    <property type="term" value="F:RNA-directed DNA polymerase activity"/>
    <property type="evidence" value="ECO:0007669"/>
    <property type="project" value="UniProtKB-KW"/>
</dbReference>
<evidence type="ECO:0000259" key="11">
    <source>
        <dbReference type="PROSITE" id="PS50878"/>
    </source>
</evidence>
<evidence type="ECO:0000256" key="6">
    <source>
        <dbReference type="ARBA" id="ARBA00022759"/>
    </source>
</evidence>
<dbReference type="PROSITE" id="PS50878">
    <property type="entry name" value="RT_POL"/>
    <property type="match status" value="1"/>
</dbReference>
<evidence type="ECO:0000313" key="14">
    <source>
        <dbReference type="Proteomes" id="UP000677228"/>
    </source>
</evidence>
<dbReference type="GO" id="GO:0004190">
    <property type="term" value="F:aspartic-type endopeptidase activity"/>
    <property type="evidence" value="ECO:0007669"/>
    <property type="project" value="InterPro"/>
</dbReference>
<dbReference type="InterPro" id="IPR043502">
    <property type="entry name" value="DNA/RNA_pol_sf"/>
</dbReference>
<keyword evidence="5" id="KW-0540">Nuclease</keyword>
<dbReference type="PROSITE" id="PS50175">
    <property type="entry name" value="ASP_PROT_RETROV"/>
    <property type="match status" value="1"/>
</dbReference>
<dbReference type="Gene3D" id="3.10.20.370">
    <property type="match status" value="1"/>
</dbReference>
<evidence type="ECO:0000256" key="7">
    <source>
        <dbReference type="ARBA" id="ARBA00022801"/>
    </source>
</evidence>
<evidence type="ECO:0000256" key="3">
    <source>
        <dbReference type="ARBA" id="ARBA00022679"/>
    </source>
</evidence>
<evidence type="ECO:0000256" key="4">
    <source>
        <dbReference type="ARBA" id="ARBA00022695"/>
    </source>
</evidence>
<dbReference type="CDD" id="cd00303">
    <property type="entry name" value="retropepsin_like"/>
    <property type="match status" value="1"/>
</dbReference>
<dbReference type="InterPro" id="IPR001995">
    <property type="entry name" value="Peptidase_A2_cat"/>
</dbReference>
<dbReference type="FunFam" id="3.30.70.270:FF:000020">
    <property type="entry name" value="Transposon Tf2-6 polyprotein-like Protein"/>
    <property type="match status" value="1"/>
</dbReference>
<dbReference type="PANTHER" id="PTHR37984:SF5">
    <property type="entry name" value="PROTEIN NYNRIN-LIKE"/>
    <property type="match status" value="1"/>
</dbReference>
<evidence type="ECO:0000256" key="8">
    <source>
        <dbReference type="ARBA" id="ARBA00022918"/>
    </source>
</evidence>
<dbReference type="FunFam" id="3.10.10.10:FF:000007">
    <property type="entry name" value="Retrovirus-related Pol polyprotein from transposon 17.6-like Protein"/>
    <property type="match status" value="1"/>
</dbReference>
<evidence type="ECO:0000259" key="10">
    <source>
        <dbReference type="PROSITE" id="PS50175"/>
    </source>
</evidence>
<feature type="domain" description="Reverse transcriptase" evidence="11">
    <location>
        <begin position="293"/>
        <end position="472"/>
    </location>
</feature>
<dbReference type="FunFam" id="3.10.20.370:FF:000001">
    <property type="entry name" value="Retrovirus-related Pol polyprotein from transposon 17.6-like protein"/>
    <property type="match status" value="1"/>
</dbReference>
<dbReference type="Pfam" id="PF17917">
    <property type="entry name" value="RT_RNaseH"/>
    <property type="match status" value="1"/>
</dbReference>
<dbReference type="SUPFAM" id="SSF56672">
    <property type="entry name" value="DNA/RNA polymerases"/>
    <property type="match status" value="1"/>
</dbReference>
<dbReference type="EMBL" id="CAJNOK010006768">
    <property type="protein sequence ID" value="CAF1013824.1"/>
    <property type="molecule type" value="Genomic_DNA"/>
</dbReference>
<dbReference type="Proteomes" id="UP000682733">
    <property type="component" value="Unassembled WGS sequence"/>
</dbReference>
<dbReference type="CDD" id="cd09274">
    <property type="entry name" value="RNase_HI_RT_Ty3"/>
    <property type="match status" value="1"/>
</dbReference>